<dbReference type="KEGG" id="lrs:PX52LOC_07515"/>
<organism evidence="1 2">
    <name type="scientific">Limnoglobus roseus</name>
    <dbReference type="NCBI Taxonomy" id="2598579"/>
    <lineage>
        <taxon>Bacteria</taxon>
        <taxon>Pseudomonadati</taxon>
        <taxon>Planctomycetota</taxon>
        <taxon>Planctomycetia</taxon>
        <taxon>Gemmatales</taxon>
        <taxon>Gemmataceae</taxon>
        <taxon>Limnoglobus</taxon>
    </lineage>
</organism>
<dbReference type="EMBL" id="CP042425">
    <property type="protein sequence ID" value="QEL20421.1"/>
    <property type="molecule type" value="Genomic_DNA"/>
</dbReference>
<protein>
    <submittedName>
        <fullName evidence="1">TIGR02996 domain-containing protein</fullName>
    </submittedName>
</protein>
<dbReference type="Proteomes" id="UP000324974">
    <property type="component" value="Chromosome"/>
</dbReference>
<dbReference type="NCBIfam" id="TIGR02996">
    <property type="entry name" value="rpt_mate_G_obs"/>
    <property type="match status" value="1"/>
</dbReference>
<name>A0A5C1AMF3_9BACT</name>
<evidence type="ECO:0000313" key="2">
    <source>
        <dbReference type="Proteomes" id="UP000324974"/>
    </source>
</evidence>
<dbReference type="InterPro" id="IPR014338">
    <property type="entry name" value="CHP02996_rpt-companion-dom"/>
</dbReference>
<accession>A0A5C1AMF3</accession>
<dbReference type="RefSeq" id="WP_168219425.1">
    <property type="nucleotide sequence ID" value="NZ_CP042425.1"/>
</dbReference>
<reference evidence="2" key="1">
    <citation type="submission" date="2019-08" db="EMBL/GenBank/DDBJ databases">
        <title>Limnoglobus roseus gen. nov., sp. nov., a novel freshwater planctomycete with a giant genome from the family Gemmataceae.</title>
        <authorList>
            <person name="Kulichevskaya I.S."/>
            <person name="Naumoff D.G."/>
            <person name="Miroshnikov K."/>
            <person name="Ivanova A."/>
            <person name="Philippov D.A."/>
            <person name="Hakobyan A."/>
            <person name="Rijpstra I.C."/>
            <person name="Sinninghe Damste J.S."/>
            <person name="Liesack W."/>
            <person name="Dedysh S.N."/>
        </authorList>
    </citation>
    <scope>NUCLEOTIDE SEQUENCE [LARGE SCALE GENOMIC DNA]</scope>
    <source>
        <strain evidence="2">PX52</strain>
    </source>
</reference>
<gene>
    <name evidence="1" type="ORF">PX52LOC_07515</name>
</gene>
<sequence>MTDRAELLAAITAAPEDDLPRLVFADWMEECGEELIARFICRMIVADLEGKPQFDESTEVVADQAALAALWFNSFASAFGVEKFRVNRRFISRVELPVGTFVARAADLFRSQPIVEVDLTDAAR</sequence>
<dbReference type="AlphaFoldDB" id="A0A5C1AMF3"/>
<keyword evidence="2" id="KW-1185">Reference proteome</keyword>
<evidence type="ECO:0000313" key="1">
    <source>
        <dbReference type="EMBL" id="QEL20421.1"/>
    </source>
</evidence>
<proteinExistence type="predicted"/>